<keyword evidence="12" id="KW-1185">Reference proteome</keyword>
<dbReference type="InterPro" id="IPR014718">
    <property type="entry name" value="GH-type_carb-bd"/>
</dbReference>
<dbReference type="PANTHER" id="PTHR38481:SF1">
    <property type="entry name" value="HYALURONATE LYASE"/>
    <property type="match status" value="1"/>
</dbReference>
<evidence type="ECO:0000256" key="7">
    <source>
        <dbReference type="SAM" id="SignalP"/>
    </source>
</evidence>
<evidence type="ECO:0000256" key="2">
    <source>
        <dbReference type="ARBA" id="ARBA00006699"/>
    </source>
</evidence>
<dbReference type="Pfam" id="PF08124">
    <property type="entry name" value="Lyase_8_N"/>
    <property type="match status" value="1"/>
</dbReference>
<dbReference type="SUPFAM" id="SSF49863">
    <property type="entry name" value="Hyaluronate lyase-like, C-terminal domain"/>
    <property type="match status" value="1"/>
</dbReference>
<evidence type="ECO:0000256" key="3">
    <source>
        <dbReference type="ARBA" id="ARBA00011245"/>
    </source>
</evidence>
<evidence type="ECO:0000256" key="5">
    <source>
        <dbReference type="ARBA" id="ARBA00022837"/>
    </source>
</evidence>
<comment type="caution">
    <text evidence="11">The sequence shown here is derived from an EMBL/GenBank/DDBJ whole genome shotgun (WGS) entry which is preliminary data.</text>
</comment>
<comment type="similarity">
    <text evidence="2">Belongs to the polysaccharide lyase 8 family.</text>
</comment>
<dbReference type="Proteomes" id="UP000651112">
    <property type="component" value="Unassembled WGS sequence"/>
</dbReference>
<sequence>MGKEKCLLFLVVIWSMLASAQSNQPFDMIMQRVFDDEVVEVTSSRVPKVQQLAASLGVDGAWEDIPYERTDISSWPAGKHFDRLKPIIAAYVYNKSPLYGDAKLKSAIDKALSFWANHDFKSKNWWHNEIAMPKAIGVSLIMLHFGKEPVDGNLKSALIKKMERGDVYAKTGANKSDIAMHYFYRALLTSDEELLTSSLEQLYYPVQLVDGEEGLQHDYSYLQHGPQLYIAGYGEEFLKGISKIMFYVRNTTYAMPPDKVALFSGFLKNTYLPILRYGYIDFNVHGRGVSRPGILQKDDMKDVLERMIALDGKNKAIWNGVLQEIDKDSKYDFKFSPIHKHFWKADYTIHLRDNYHFNVRLASDRTNKSEAGNQENIYGKNMSDGVTNIQVYGDEYYDIMPLWEWDKIPGTTTRDYQEDQVLVEQWGKPAKNQFAGGVSDGHYGVSALKVDYDSVVANKAWFFFDDQVVCLGAGITSETKEPIVTTLNQTWLKGNVIINGRALSTKDEVFVEVNAGDRFMHNRIVYLFPEAGNVTLNAKEERGTWSKINRSRSADTVKGEVFKLWLNHGVRPQQATYAYIVYPGTNKVSEQELGTIRILQNTAAMQAVSHAILGRTQVVFYEPGVFAGDDWRIEVDRPCLLQLTTDEDGDVEVAVSDPLQLAENIQVSLTNQSYAVSEKKTIALPQGAEKGATVSVKIK</sequence>
<dbReference type="SUPFAM" id="SSF48230">
    <property type="entry name" value="Chondroitin AC/alginate lyase"/>
    <property type="match status" value="1"/>
</dbReference>
<dbReference type="Gene3D" id="1.50.10.100">
    <property type="entry name" value="Chondroitin AC/alginate lyase"/>
    <property type="match status" value="1"/>
</dbReference>
<evidence type="ECO:0000313" key="12">
    <source>
        <dbReference type="Proteomes" id="UP000651112"/>
    </source>
</evidence>
<organism evidence="11 12">
    <name type="scientific">Sphingobacterium chuzhouense</name>
    <dbReference type="NCBI Taxonomy" id="1742264"/>
    <lineage>
        <taxon>Bacteria</taxon>
        <taxon>Pseudomonadati</taxon>
        <taxon>Bacteroidota</taxon>
        <taxon>Sphingobacteriia</taxon>
        <taxon>Sphingobacteriales</taxon>
        <taxon>Sphingobacteriaceae</taxon>
        <taxon>Sphingobacterium</taxon>
    </lineage>
</organism>
<feature type="domain" description="Polysaccharide lyase family 8 central" evidence="8">
    <location>
        <begin position="339"/>
        <end position="585"/>
    </location>
</feature>
<dbReference type="InterPro" id="IPR011071">
    <property type="entry name" value="Lyase_8-like_C"/>
</dbReference>
<keyword evidence="6 11" id="KW-0456">Lyase</keyword>
<reference evidence="11 12" key="1">
    <citation type="submission" date="2020-08" db="EMBL/GenBank/DDBJ databases">
        <title>Sphingobacterium sp. DN00404 isolated from aquaculture water.</title>
        <authorList>
            <person name="Zhang M."/>
        </authorList>
    </citation>
    <scope>NUCLEOTIDE SEQUENCE [LARGE SCALE GENOMIC DNA]</scope>
    <source>
        <strain evidence="11 12">KCTC 42746</strain>
    </source>
</reference>
<accession>A0ABR7XX02</accession>
<dbReference type="InterPro" id="IPR011013">
    <property type="entry name" value="Gal_mutarotase_sf_dom"/>
</dbReference>
<evidence type="ECO:0000256" key="4">
    <source>
        <dbReference type="ARBA" id="ARBA00022729"/>
    </source>
</evidence>
<keyword evidence="5" id="KW-0106">Calcium</keyword>
<dbReference type="Pfam" id="PF02884">
    <property type="entry name" value="Lyase_8_C"/>
    <property type="match status" value="1"/>
</dbReference>
<comment type="cofactor">
    <cofactor evidence="1">
        <name>Ca(2+)</name>
        <dbReference type="ChEBI" id="CHEBI:29108"/>
    </cofactor>
</comment>
<gene>
    <name evidence="11" type="ORF">H8B21_18625</name>
</gene>
<dbReference type="InterPro" id="IPR004103">
    <property type="entry name" value="Lyase_8_C"/>
</dbReference>
<dbReference type="InterPro" id="IPR012970">
    <property type="entry name" value="Lyase_8_alpha_N"/>
</dbReference>
<dbReference type="Pfam" id="PF02278">
    <property type="entry name" value="Lyase_8"/>
    <property type="match status" value="1"/>
</dbReference>
<dbReference type="GO" id="GO:0016829">
    <property type="term" value="F:lyase activity"/>
    <property type="evidence" value="ECO:0007669"/>
    <property type="project" value="UniProtKB-KW"/>
</dbReference>
<dbReference type="Gene3D" id="2.70.98.10">
    <property type="match status" value="1"/>
</dbReference>
<feature type="signal peptide" evidence="7">
    <location>
        <begin position="1"/>
        <end position="20"/>
    </location>
</feature>
<dbReference type="SUPFAM" id="SSF74650">
    <property type="entry name" value="Galactose mutarotase-like"/>
    <property type="match status" value="1"/>
</dbReference>
<dbReference type="CDD" id="cd01083">
    <property type="entry name" value="GAG_Lyase"/>
    <property type="match status" value="1"/>
</dbReference>
<evidence type="ECO:0000259" key="8">
    <source>
        <dbReference type="Pfam" id="PF02278"/>
    </source>
</evidence>
<dbReference type="InterPro" id="IPR008929">
    <property type="entry name" value="Chondroitin_lyas"/>
</dbReference>
<name>A0ABR7XX02_9SPHI</name>
<evidence type="ECO:0000259" key="10">
    <source>
        <dbReference type="Pfam" id="PF08124"/>
    </source>
</evidence>
<feature type="domain" description="Polysaccharide lyase family 8 C-terminal" evidence="9">
    <location>
        <begin position="597"/>
        <end position="665"/>
    </location>
</feature>
<evidence type="ECO:0000256" key="1">
    <source>
        <dbReference type="ARBA" id="ARBA00001913"/>
    </source>
</evidence>
<dbReference type="InterPro" id="IPR003159">
    <property type="entry name" value="Lyase_8_central_dom"/>
</dbReference>
<protein>
    <submittedName>
        <fullName evidence="11">Polysaccharide lyase 8 family protein</fullName>
    </submittedName>
</protein>
<feature type="chain" id="PRO_5046777230" evidence="7">
    <location>
        <begin position="21"/>
        <end position="699"/>
    </location>
</feature>
<evidence type="ECO:0000256" key="6">
    <source>
        <dbReference type="ARBA" id="ARBA00023239"/>
    </source>
</evidence>
<dbReference type="RefSeq" id="WP_190315353.1">
    <property type="nucleotide sequence ID" value="NZ_JACNYL010000005.1"/>
</dbReference>
<feature type="domain" description="Polysaccharide lyase 8 N-terminal alpha-helical" evidence="10">
    <location>
        <begin position="40"/>
        <end position="311"/>
    </location>
</feature>
<dbReference type="EMBL" id="JACNYL010000005">
    <property type="protein sequence ID" value="MBD1423580.1"/>
    <property type="molecule type" value="Genomic_DNA"/>
</dbReference>
<evidence type="ECO:0000313" key="11">
    <source>
        <dbReference type="EMBL" id="MBD1423580.1"/>
    </source>
</evidence>
<proteinExistence type="inferred from homology"/>
<dbReference type="PANTHER" id="PTHR38481">
    <property type="entry name" value="HYALURONATE LYASE"/>
    <property type="match status" value="1"/>
</dbReference>
<evidence type="ECO:0000259" key="9">
    <source>
        <dbReference type="Pfam" id="PF02884"/>
    </source>
</evidence>
<dbReference type="Gene3D" id="2.60.220.10">
    <property type="entry name" value="Polysaccharide lyase family 8-like, C-terminal"/>
    <property type="match status" value="1"/>
</dbReference>
<comment type="subunit">
    <text evidence="3">Monomer.</text>
</comment>
<dbReference type="InterPro" id="IPR038970">
    <property type="entry name" value="Lyase_8"/>
</dbReference>
<keyword evidence="4 7" id="KW-0732">Signal</keyword>